<dbReference type="Gene3D" id="3.90.1720.10">
    <property type="entry name" value="endopeptidase domain like (from Nostoc punctiforme)"/>
    <property type="match status" value="1"/>
</dbReference>
<dbReference type="VEuPathDB" id="TriTrypDB:Lsey_0049_0220"/>
<gene>
    <name evidence="2" type="ORF">ABL78_2437</name>
</gene>
<evidence type="ECO:0000313" key="3">
    <source>
        <dbReference type="Proteomes" id="UP000038009"/>
    </source>
</evidence>
<organism evidence="2 3">
    <name type="scientific">Leptomonas seymouri</name>
    <dbReference type="NCBI Taxonomy" id="5684"/>
    <lineage>
        <taxon>Eukaryota</taxon>
        <taxon>Discoba</taxon>
        <taxon>Euglenozoa</taxon>
        <taxon>Kinetoplastea</taxon>
        <taxon>Metakinetoplastina</taxon>
        <taxon>Trypanosomatida</taxon>
        <taxon>Trypanosomatidae</taxon>
        <taxon>Leishmaniinae</taxon>
        <taxon>Leptomonas</taxon>
    </lineage>
</organism>
<dbReference type="OMA" id="YQLQWYY"/>
<keyword evidence="1" id="KW-1133">Transmembrane helix</keyword>
<evidence type="ECO:0000313" key="2">
    <source>
        <dbReference type="EMBL" id="KPI88475.1"/>
    </source>
</evidence>
<dbReference type="EMBL" id="LJSK01000049">
    <property type="protein sequence ID" value="KPI88475.1"/>
    <property type="molecule type" value="Genomic_DNA"/>
</dbReference>
<sequence>MLRLSRRLAEHIQSSAQYSSPVYHSSQRSAFWAKRRRNFGQRGFAGKVFTLCGYGAAGVGVYLATCLVVRTLHQPTVDALFTAGKDYTMDEWCTVEPTLRPGDIILMRGSGLMSWTIATLQFVFSFMHPAALRYSHVAVVVAPAIVDYVDEAAYDSTAQPPPYKAKRLEDVFAETTPADSPRRALLASPSAPALYKDSSAVRQQLQAEEAALRRRPVIRRGALILEAMDNKVYDVPDVTGEVTYDSVQLVEASRRLFSTTPDRAPAYRYFSVRRLEGYVHTPERQEKLKRFCLDSVGRKMDGSLLYPLAFLDSKLHSLTHPLRSAVSGEVSCSELIVELYQDLEVMQRHWRWVPLDLASTPATLSADGSREEKLVPPPTPADAACDRSACSLHVYDYVYGRVNDRANKPVMSRDRPALPDASVVENGDALAVPELRARSAAAPLQPAWPAVDAMRELSDFYGRTLAGEAAESARNRLRTRMSATYVRHPAVPSPALRAGDVVRGVDGKSYQLQWYYKHDSIATCPFHFTEGMGESELDFAMNMGLGPEIYLRIDRPGDPTAWILEEE</sequence>
<comment type="caution">
    <text evidence="2">The sequence shown here is derived from an EMBL/GenBank/DDBJ whole genome shotgun (WGS) entry which is preliminary data.</text>
</comment>
<keyword evidence="1" id="KW-0472">Membrane</keyword>
<proteinExistence type="predicted"/>
<accession>A0A0N1PE68</accession>
<feature type="transmembrane region" description="Helical" evidence="1">
    <location>
        <begin position="44"/>
        <end position="64"/>
    </location>
</feature>
<name>A0A0N1PE68_LEPSE</name>
<protein>
    <submittedName>
        <fullName evidence="2">Uncharacterized protein</fullName>
    </submittedName>
</protein>
<evidence type="ECO:0000256" key="1">
    <source>
        <dbReference type="SAM" id="Phobius"/>
    </source>
</evidence>
<dbReference type="AlphaFoldDB" id="A0A0N1PE68"/>
<keyword evidence="3" id="KW-1185">Reference proteome</keyword>
<keyword evidence="1" id="KW-0812">Transmembrane</keyword>
<reference evidence="2 3" key="1">
    <citation type="journal article" date="2015" name="PLoS Pathog.">
        <title>Leptomonas seymouri: Adaptations to the Dixenous Life Cycle Analyzed by Genome Sequencing, Transcriptome Profiling and Co-infection with Leishmania donovani.</title>
        <authorList>
            <person name="Kraeva N."/>
            <person name="Butenko A."/>
            <person name="Hlavacova J."/>
            <person name="Kostygov A."/>
            <person name="Myskova J."/>
            <person name="Grybchuk D."/>
            <person name="Lestinova T."/>
            <person name="Votypka J."/>
            <person name="Volf P."/>
            <person name="Opperdoes F."/>
            <person name="Flegontov P."/>
            <person name="Lukes J."/>
            <person name="Yurchenko V."/>
        </authorList>
    </citation>
    <scope>NUCLEOTIDE SEQUENCE [LARGE SCALE GENOMIC DNA]</scope>
    <source>
        <strain evidence="2 3">ATCC 30220</strain>
    </source>
</reference>
<dbReference type="Proteomes" id="UP000038009">
    <property type="component" value="Unassembled WGS sequence"/>
</dbReference>
<dbReference type="OrthoDB" id="271558at2759"/>